<protein>
    <recommendedName>
        <fullName evidence="1">JmjC domain-containing protein</fullName>
    </recommendedName>
</protein>
<dbReference type="PANTHER" id="PTHR12461">
    <property type="entry name" value="HYPOXIA-INDUCIBLE FACTOR 1 ALPHA INHIBITOR-RELATED"/>
    <property type="match status" value="1"/>
</dbReference>
<evidence type="ECO:0000313" key="2">
    <source>
        <dbReference type="EMBL" id="NDV34191.1"/>
    </source>
</evidence>
<dbReference type="PROSITE" id="PS51184">
    <property type="entry name" value="JMJC"/>
    <property type="match status" value="1"/>
</dbReference>
<evidence type="ECO:0000259" key="1">
    <source>
        <dbReference type="PROSITE" id="PS51184"/>
    </source>
</evidence>
<accession>A0A6B2LB82</accession>
<dbReference type="GO" id="GO:0031591">
    <property type="term" value="P:wybutosine biosynthetic process"/>
    <property type="evidence" value="ECO:0007669"/>
    <property type="project" value="TreeGrafter"/>
</dbReference>
<dbReference type="EMBL" id="GIBP01005222">
    <property type="protein sequence ID" value="NDV34191.1"/>
    <property type="molecule type" value="Transcribed_RNA"/>
</dbReference>
<feature type="domain" description="JmjC" evidence="1">
    <location>
        <begin position="115"/>
        <end position="261"/>
    </location>
</feature>
<dbReference type="GO" id="GO:0000049">
    <property type="term" value="F:tRNA binding"/>
    <property type="evidence" value="ECO:0007669"/>
    <property type="project" value="TreeGrafter"/>
</dbReference>
<organism evidence="2">
    <name type="scientific">Arcella intermedia</name>
    <dbReference type="NCBI Taxonomy" id="1963864"/>
    <lineage>
        <taxon>Eukaryota</taxon>
        <taxon>Amoebozoa</taxon>
        <taxon>Tubulinea</taxon>
        <taxon>Elardia</taxon>
        <taxon>Arcellinida</taxon>
        <taxon>Sphaerothecina</taxon>
        <taxon>Arcellidae</taxon>
        <taxon>Arcella</taxon>
    </lineage>
</organism>
<dbReference type="Gene3D" id="6.10.140.1470">
    <property type="match status" value="1"/>
</dbReference>
<name>A0A6B2LB82_9EUKA</name>
<dbReference type="Gene3D" id="2.60.120.650">
    <property type="entry name" value="Cupin"/>
    <property type="match status" value="1"/>
</dbReference>
<dbReference type="InterPro" id="IPR041667">
    <property type="entry name" value="Cupin_8"/>
</dbReference>
<dbReference type="InterPro" id="IPR003347">
    <property type="entry name" value="JmjC_dom"/>
</dbReference>
<dbReference type="Pfam" id="PF13621">
    <property type="entry name" value="Cupin_8"/>
    <property type="match status" value="1"/>
</dbReference>
<dbReference type="PANTHER" id="PTHR12461:SF104">
    <property type="entry name" value="TRNA WYBUTOSINE-SYNTHESIZING PROTEIN 5"/>
    <property type="match status" value="1"/>
</dbReference>
<dbReference type="SMART" id="SM00558">
    <property type="entry name" value="JmjC"/>
    <property type="match status" value="1"/>
</dbReference>
<sequence length="305" mass="35683">MTSIPILENPSKEYLFDTLIPSRQPAILRGLNIGNCVEDWKNIEYLKKKCGDKIVSIREFTTENLDFLNKNYEFKNVTFSEMLDLILQSPEVQKMRYYFRSIGENPRKEVSNVDKFSPELSADFKIPIQFESIKEKLFSSILRISSQRIRVWTHYDVMDNILCQVTGDKEITLWPPSDVPYLYVVGSTSSVLDIENPDLLKFPKFQYASPMKGVLKPGDVLFLPSLWFHNTITQTPSISINIFWKHLPDDQYWLKDLYGNRDPIIAEKCLEDLANCIQNIQKMPPHYSNFYLRKMKEMIDAKLNE</sequence>
<proteinExistence type="predicted"/>
<reference evidence="2" key="1">
    <citation type="journal article" date="2020" name="J. Eukaryot. Microbiol.">
        <title>De novo Sequencing, Assembly and Annotation of the Transcriptome for the Free-Living Testate Amoeba Arcella intermedia.</title>
        <authorList>
            <person name="Ribeiro G.M."/>
            <person name="Porfirio-Sousa A.L."/>
            <person name="Maurer-Alcala X.X."/>
            <person name="Katz L.A."/>
            <person name="Lahr D.J.G."/>
        </authorList>
    </citation>
    <scope>NUCLEOTIDE SEQUENCE</scope>
</reference>
<dbReference type="AlphaFoldDB" id="A0A6B2LB82"/>
<dbReference type="SUPFAM" id="SSF51197">
    <property type="entry name" value="Clavaminate synthase-like"/>
    <property type="match status" value="1"/>
</dbReference>